<accession>F3YDJ6</accession>
<dbReference type="AlphaFoldDB" id="F3YDJ6"/>
<dbReference type="EMBL" id="BT126357">
    <property type="protein sequence ID" value="AEC46873.1"/>
    <property type="molecule type" value="mRNA"/>
</dbReference>
<name>F3YDJ6_DROME</name>
<proteinExistence type="evidence at transcript level"/>
<organism evidence="1">
    <name type="scientific">Drosophila melanogaster</name>
    <name type="common">Fruit fly</name>
    <dbReference type="NCBI Taxonomy" id="7227"/>
    <lineage>
        <taxon>Eukaryota</taxon>
        <taxon>Metazoa</taxon>
        <taxon>Ecdysozoa</taxon>
        <taxon>Arthropoda</taxon>
        <taxon>Hexapoda</taxon>
        <taxon>Insecta</taxon>
        <taxon>Pterygota</taxon>
        <taxon>Neoptera</taxon>
        <taxon>Endopterygota</taxon>
        <taxon>Diptera</taxon>
        <taxon>Brachycera</taxon>
        <taxon>Muscomorpha</taxon>
        <taxon>Ephydroidea</taxon>
        <taxon>Drosophilidae</taxon>
        <taxon>Drosophila</taxon>
        <taxon>Sophophora</taxon>
    </lineage>
</organism>
<evidence type="ECO:0000313" key="1">
    <source>
        <dbReference type="EMBL" id="AEC46873.1"/>
    </source>
</evidence>
<reference evidence="1" key="1">
    <citation type="submission" date="2011-04" db="EMBL/GenBank/DDBJ databases">
        <authorList>
            <person name="Carlson J."/>
            <person name="Booth B."/>
            <person name="Frise E."/>
            <person name="Sandler J."/>
            <person name="Wan K."/>
            <person name="Yu C."/>
            <person name="Celniker S."/>
        </authorList>
    </citation>
    <scope>NUCLEOTIDE SEQUENCE</scope>
</reference>
<sequence>MNLALKSLNPNPSTHRPSARCATHHIVLIRVTCYQFLENHFVLTVHYIQESAAINRFLSVSTIRRGASERFPFYLAKILR</sequence>
<protein>
    <submittedName>
        <fullName evidence="1">MIP27105p</fullName>
    </submittedName>
</protein>